<evidence type="ECO:0000313" key="4">
    <source>
        <dbReference type="Proteomes" id="UP000248079"/>
    </source>
</evidence>
<sequence length="431" mass="47724">MKNIVLLLMILFAAHISTQAQTKVTKTISPINSDLPVVFQKNIKGGVHQIDDLKINAADASGEDIAADLKEMGMLVWDNASAAHYQWNGAWLKVNVIYDWTDAVTAKTGQIFLKEGMLFKALADVLIDANGLDDNDTDPAKDDTNWKSVGDGMGDHVATKTITAKDADIPVLDMKDVKGGYHVVADDAELTALTGNHRKIGMIIWHEANGNHFQYAANGWNRVFVLNLRNNGTVAHMHDLFLDYENSKIYRCITSHTITQAQIDSGVFDEVNWEIVGDGFGKHIAEKNITMGDKGISNDGPTDKLVTDAEAEGLFFDTDGNATFKQNVTIRGDLAIPSDGRLKNHVETIHGALNKIQQLRGVTFQYNNQKKYANGTQYGLIAQELQKQFPTMVKMGPDGYYKVNYLQLTAVLLQAINEQQQMINRLVEESK</sequence>
<dbReference type="InterPro" id="IPR030392">
    <property type="entry name" value="S74_ICA"/>
</dbReference>
<dbReference type="Pfam" id="PF13884">
    <property type="entry name" value="Peptidase_S74"/>
    <property type="match status" value="1"/>
</dbReference>
<organism evidence="3 4">
    <name type="scientific">Marinifilum breve</name>
    <dbReference type="NCBI Taxonomy" id="2184082"/>
    <lineage>
        <taxon>Bacteria</taxon>
        <taxon>Pseudomonadati</taxon>
        <taxon>Bacteroidota</taxon>
        <taxon>Bacteroidia</taxon>
        <taxon>Marinilabiliales</taxon>
        <taxon>Marinifilaceae</taxon>
    </lineage>
</organism>
<feature type="chain" id="PRO_5016151721" description="Peptidase S74 domain-containing protein" evidence="1">
    <location>
        <begin position="23"/>
        <end position="431"/>
    </location>
</feature>
<dbReference type="AlphaFoldDB" id="A0A2V3ZZB3"/>
<comment type="caution">
    <text evidence="3">The sequence shown here is derived from an EMBL/GenBank/DDBJ whole genome shotgun (WGS) entry which is preliminary data.</text>
</comment>
<dbReference type="OrthoDB" id="952861at2"/>
<name>A0A2V3ZZB3_9BACT</name>
<reference evidence="3 4" key="1">
    <citation type="submission" date="2018-05" db="EMBL/GenBank/DDBJ databases">
        <title>Marinifilum breve JC075T sp. nov., a marine bacterium isolated from Yongle Blue Hole in the South China Sea.</title>
        <authorList>
            <person name="Fu T."/>
        </authorList>
    </citation>
    <scope>NUCLEOTIDE SEQUENCE [LARGE SCALE GENOMIC DNA]</scope>
    <source>
        <strain evidence="3 4">JC075</strain>
    </source>
</reference>
<dbReference type="Proteomes" id="UP000248079">
    <property type="component" value="Unassembled WGS sequence"/>
</dbReference>
<keyword evidence="4" id="KW-1185">Reference proteome</keyword>
<proteinExistence type="predicted"/>
<feature type="domain" description="Peptidase S74" evidence="2">
    <location>
        <begin position="338"/>
        <end position="430"/>
    </location>
</feature>
<gene>
    <name evidence="3" type="ORF">DF185_09365</name>
</gene>
<protein>
    <recommendedName>
        <fullName evidence="2">Peptidase S74 domain-containing protein</fullName>
    </recommendedName>
</protein>
<evidence type="ECO:0000259" key="2">
    <source>
        <dbReference type="PROSITE" id="PS51688"/>
    </source>
</evidence>
<dbReference type="PROSITE" id="PS51688">
    <property type="entry name" value="ICA"/>
    <property type="match status" value="1"/>
</dbReference>
<dbReference type="RefSeq" id="WP_110360475.1">
    <property type="nucleotide sequence ID" value="NZ_QFLI01000003.1"/>
</dbReference>
<evidence type="ECO:0000256" key="1">
    <source>
        <dbReference type="SAM" id="SignalP"/>
    </source>
</evidence>
<accession>A0A2V3ZZB3</accession>
<feature type="signal peptide" evidence="1">
    <location>
        <begin position="1"/>
        <end position="22"/>
    </location>
</feature>
<dbReference type="EMBL" id="QFLI01000003">
    <property type="protein sequence ID" value="PXY01666.1"/>
    <property type="molecule type" value="Genomic_DNA"/>
</dbReference>
<keyword evidence="1" id="KW-0732">Signal</keyword>
<evidence type="ECO:0000313" key="3">
    <source>
        <dbReference type="EMBL" id="PXY01666.1"/>
    </source>
</evidence>